<dbReference type="Proteomes" id="UP001595935">
    <property type="component" value="Unassembled WGS sequence"/>
</dbReference>
<organism evidence="1 2">
    <name type="scientific">Flavobacterium branchiicola</name>
    <dbReference type="NCBI Taxonomy" id="1114875"/>
    <lineage>
        <taxon>Bacteria</taxon>
        <taxon>Pseudomonadati</taxon>
        <taxon>Bacteroidota</taxon>
        <taxon>Flavobacteriia</taxon>
        <taxon>Flavobacteriales</taxon>
        <taxon>Flavobacteriaceae</taxon>
        <taxon>Flavobacterium</taxon>
    </lineage>
</organism>
<keyword evidence="1" id="KW-0456">Lyase</keyword>
<dbReference type="RefSeq" id="WP_213257661.1">
    <property type="nucleotide sequence ID" value="NZ_JAGYWA010000003.1"/>
</dbReference>
<accession>A0ABV9PCD7</accession>
<evidence type="ECO:0000313" key="2">
    <source>
        <dbReference type="Proteomes" id="UP001595935"/>
    </source>
</evidence>
<protein>
    <submittedName>
        <fullName evidence="1">Isocitrate lyase/phosphoenolpyruvate mutase family protein</fullName>
    </submittedName>
</protein>
<dbReference type="InterPro" id="IPR015813">
    <property type="entry name" value="Pyrv/PenolPyrv_kinase-like_dom"/>
</dbReference>
<dbReference type="PANTHER" id="PTHR42905">
    <property type="entry name" value="PHOSPHOENOLPYRUVATE CARBOXYLASE"/>
    <property type="match status" value="1"/>
</dbReference>
<evidence type="ECO:0000313" key="1">
    <source>
        <dbReference type="EMBL" id="MFC4747241.1"/>
    </source>
</evidence>
<gene>
    <name evidence="1" type="ORF">ACFO5S_07280</name>
</gene>
<sequence length="257" mass="28493">MKNHFQKLKELHEQSEPLLIGNVWNAQSAKTLEKLNFKALGTSSYAIAETLGYADGEEMSFAEYLFVIKRIAATVTVPLSVDLEAGYGNTASEIVANIKELHKIGISGINIEDSVVENGIRTIVDATIFSEKIKAVTEALSKENIEIFINLRSDVFLLNMPDSLTEAKRRISLYETTGVHGLFFPCITKTEDIAEITKATALPVNVMCMPDLPDFKTLQNAGVKRISMGNFLNSKIYQYLESEVATVLKNQNFSSVF</sequence>
<proteinExistence type="predicted"/>
<keyword evidence="2" id="KW-1185">Reference proteome</keyword>
<dbReference type="InterPro" id="IPR039556">
    <property type="entry name" value="ICL/PEPM"/>
</dbReference>
<dbReference type="SUPFAM" id="SSF51621">
    <property type="entry name" value="Phosphoenolpyruvate/pyruvate domain"/>
    <property type="match status" value="1"/>
</dbReference>
<dbReference type="Pfam" id="PF13714">
    <property type="entry name" value="PEP_mutase"/>
    <property type="match status" value="1"/>
</dbReference>
<reference evidence="2" key="1">
    <citation type="journal article" date="2019" name="Int. J. Syst. Evol. Microbiol.">
        <title>The Global Catalogue of Microorganisms (GCM) 10K type strain sequencing project: providing services to taxonomists for standard genome sequencing and annotation.</title>
        <authorList>
            <consortium name="The Broad Institute Genomics Platform"/>
            <consortium name="The Broad Institute Genome Sequencing Center for Infectious Disease"/>
            <person name="Wu L."/>
            <person name="Ma J."/>
        </authorList>
    </citation>
    <scope>NUCLEOTIDE SEQUENCE [LARGE SCALE GENOMIC DNA]</scope>
    <source>
        <strain evidence="2">WYCCWR 13023</strain>
    </source>
</reference>
<dbReference type="CDD" id="cd00377">
    <property type="entry name" value="ICL_PEPM"/>
    <property type="match status" value="1"/>
</dbReference>
<dbReference type="InterPro" id="IPR040442">
    <property type="entry name" value="Pyrv_kinase-like_dom_sf"/>
</dbReference>
<name>A0ABV9PCD7_9FLAO</name>
<comment type="caution">
    <text evidence="1">The sequence shown here is derived from an EMBL/GenBank/DDBJ whole genome shotgun (WGS) entry which is preliminary data.</text>
</comment>
<dbReference type="Gene3D" id="3.20.20.60">
    <property type="entry name" value="Phosphoenolpyruvate-binding domains"/>
    <property type="match status" value="1"/>
</dbReference>
<dbReference type="EMBL" id="JBHSGV010000003">
    <property type="protein sequence ID" value="MFC4747241.1"/>
    <property type="molecule type" value="Genomic_DNA"/>
</dbReference>
<dbReference type="GO" id="GO:0016829">
    <property type="term" value="F:lyase activity"/>
    <property type="evidence" value="ECO:0007669"/>
    <property type="project" value="UniProtKB-KW"/>
</dbReference>
<dbReference type="PANTHER" id="PTHR42905:SF16">
    <property type="entry name" value="CARBOXYPHOSPHONOENOLPYRUVATE PHOSPHONOMUTASE-LIKE PROTEIN (AFU_ORTHOLOGUE AFUA_5G07230)"/>
    <property type="match status" value="1"/>
</dbReference>